<comment type="caution">
    <text evidence="2">The sequence shown here is derived from an EMBL/GenBank/DDBJ whole genome shotgun (WGS) entry which is preliminary data.</text>
</comment>
<keyword evidence="1" id="KW-0732">Signal</keyword>
<dbReference type="Proteomes" id="UP000266743">
    <property type="component" value="Chromosome 9"/>
</dbReference>
<gene>
    <name evidence="2" type="ORF">DPX39_090060900</name>
</gene>
<organism evidence="2 3">
    <name type="scientific">Trypanosoma brucei equiperdum</name>
    <dbReference type="NCBI Taxonomy" id="630700"/>
    <lineage>
        <taxon>Eukaryota</taxon>
        <taxon>Discoba</taxon>
        <taxon>Euglenozoa</taxon>
        <taxon>Kinetoplastea</taxon>
        <taxon>Metakinetoplastina</taxon>
        <taxon>Trypanosomatida</taxon>
        <taxon>Trypanosomatidae</taxon>
        <taxon>Trypanosoma</taxon>
    </lineage>
</organism>
<name>A0A3L6L190_9TRYP</name>
<feature type="chain" id="PRO_5018090141" evidence="1">
    <location>
        <begin position="20"/>
        <end position="47"/>
    </location>
</feature>
<evidence type="ECO:0000313" key="3">
    <source>
        <dbReference type="Proteomes" id="UP000266743"/>
    </source>
</evidence>
<sequence length="47" mass="5276">MCFLCVLILIDVVTITTMAKTITKKQKKKQANNVATTFLNNRYATAL</sequence>
<dbReference type="EMBL" id="QSBY01000009">
    <property type="protein sequence ID" value="RHW69975.1"/>
    <property type="molecule type" value="Genomic_DNA"/>
</dbReference>
<evidence type="ECO:0000256" key="1">
    <source>
        <dbReference type="SAM" id="SignalP"/>
    </source>
</evidence>
<reference evidence="2 3" key="1">
    <citation type="submission" date="2018-09" db="EMBL/GenBank/DDBJ databases">
        <title>whole genome sequence of T. equiperdum IVM-t1 strain.</title>
        <authorList>
            <person name="Suganuma K."/>
        </authorList>
    </citation>
    <scope>NUCLEOTIDE SEQUENCE [LARGE SCALE GENOMIC DNA]</scope>
    <source>
        <strain evidence="2 3">IVM-t1</strain>
    </source>
</reference>
<feature type="signal peptide" evidence="1">
    <location>
        <begin position="1"/>
        <end position="19"/>
    </location>
</feature>
<evidence type="ECO:0000313" key="2">
    <source>
        <dbReference type="EMBL" id="RHW69975.1"/>
    </source>
</evidence>
<proteinExistence type="predicted"/>
<protein>
    <submittedName>
        <fullName evidence="2">Uncharacterized protein</fullName>
    </submittedName>
</protein>
<dbReference type="AlphaFoldDB" id="A0A3L6L190"/>
<accession>A0A3L6L190</accession>